<dbReference type="AlphaFoldDB" id="A0A286R9N6"/>
<evidence type="ECO:0000313" key="2">
    <source>
        <dbReference type="Proteomes" id="UP000215086"/>
    </source>
</evidence>
<evidence type="ECO:0000313" key="1">
    <source>
        <dbReference type="EMBL" id="ASV72662.1"/>
    </source>
</evidence>
<accession>A0A286R9N6</accession>
<dbReference type="Proteomes" id="UP000215086">
    <property type="component" value="Chromosome"/>
</dbReference>
<keyword evidence="2" id="KW-1185">Reference proteome</keyword>
<sequence length="69" mass="7396">MSRPFFNIGSSIAFRRGLKSRAESGAKAPHSMECGDSSPLFGEGFSLHHLAVGDVLPQPRKRTPGRGNS</sequence>
<reference evidence="1 2" key="1">
    <citation type="journal article" name="Front. Microbiol.">
        <title>Sugar Metabolism of the First Thermophilic Planctomycete Thermogutta terrifontis: Comparative Genomic and Transcriptomic Approaches.</title>
        <authorList>
            <person name="Elcheninov A.G."/>
            <person name="Menzel P."/>
            <person name="Gudbergsdottir S.R."/>
            <person name="Slesarev A.I."/>
            <person name="Kadnikov V.V."/>
            <person name="Krogh A."/>
            <person name="Bonch-Osmolovskaya E.A."/>
            <person name="Peng X."/>
            <person name="Kublanov I.V."/>
        </authorList>
    </citation>
    <scope>NUCLEOTIDE SEQUENCE [LARGE SCALE GENOMIC DNA]</scope>
    <source>
        <strain evidence="1 2">R1</strain>
    </source>
</reference>
<name>A0A286R9N6_9BACT</name>
<organism evidence="1 2">
    <name type="scientific">Thermogutta terrifontis</name>
    <dbReference type="NCBI Taxonomy" id="1331910"/>
    <lineage>
        <taxon>Bacteria</taxon>
        <taxon>Pseudomonadati</taxon>
        <taxon>Planctomycetota</taxon>
        <taxon>Planctomycetia</taxon>
        <taxon>Pirellulales</taxon>
        <taxon>Thermoguttaceae</taxon>
        <taxon>Thermogutta</taxon>
    </lineage>
</organism>
<gene>
    <name evidence="1" type="ORF">THTE_0060</name>
</gene>
<protein>
    <submittedName>
        <fullName evidence="1">Uncharacterized protein</fullName>
    </submittedName>
</protein>
<dbReference type="KEGG" id="ttf:THTE_0060"/>
<dbReference type="EMBL" id="CP018477">
    <property type="protein sequence ID" value="ASV72662.1"/>
    <property type="molecule type" value="Genomic_DNA"/>
</dbReference>
<proteinExistence type="predicted"/>